<dbReference type="Proteomes" id="UP000828390">
    <property type="component" value="Unassembled WGS sequence"/>
</dbReference>
<reference evidence="1" key="2">
    <citation type="submission" date="2020-11" db="EMBL/GenBank/DDBJ databases">
        <authorList>
            <person name="McCartney M.A."/>
            <person name="Auch B."/>
            <person name="Kono T."/>
            <person name="Mallez S."/>
            <person name="Becker A."/>
            <person name="Gohl D.M."/>
            <person name="Silverstein K.A.T."/>
            <person name="Koren S."/>
            <person name="Bechman K.B."/>
            <person name="Herman A."/>
            <person name="Abrahante J.E."/>
            <person name="Garbe J."/>
        </authorList>
    </citation>
    <scope>NUCLEOTIDE SEQUENCE</scope>
    <source>
        <strain evidence="1">Duluth1</strain>
        <tissue evidence="1">Whole animal</tissue>
    </source>
</reference>
<reference evidence="1" key="1">
    <citation type="journal article" date="2019" name="bioRxiv">
        <title>The Genome of the Zebra Mussel, Dreissena polymorpha: A Resource for Invasive Species Research.</title>
        <authorList>
            <person name="McCartney M.A."/>
            <person name="Auch B."/>
            <person name="Kono T."/>
            <person name="Mallez S."/>
            <person name="Zhang Y."/>
            <person name="Obille A."/>
            <person name="Becker A."/>
            <person name="Abrahante J.E."/>
            <person name="Garbe J."/>
            <person name="Badalamenti J.P."/>
            <person name="Herman A."/>
            <person name="Mangelson H."/>
            <person name="Liachko I."/>
            <person name="Sullivan S."/>
            <person name="Sone E.D."/>
            <person name="Koren S."/>
            <person name="Silverstein K.A.T."/>
            <person name="Beckman K.B."/>
            <person name="Gohl D.M."/>
        </authorList>
    </citation>
    <scope>NUCLEOTIDE SEQUENCE</scope>
    <source>
        <strain evidence="1">Duluth1</strain>
        <tissue evidence="1">Whole animal</tissue>
    </source>
</reference>
<gene>
    <name evidence="1" type="ORF">DPMN_083685</name>
</gene>
<name>A0A9D4BHX8_DREPO</name>
<comment type="caution">
    <text evidence="1">The sequence shown here is derived from an EMBL/GenBank/DDBJ whole genome shotgun (WGS) entry which is preliminary data.</text>
</comment>
<sequence length="65" mass="7430">MPALGRMDLRLEVVRSRVVKAIVKWKPSGRRPSSPQGPFPTLVGKREFSLEMRVSVIWLKNTLQV</sequence>
<proteinExistence type="predicted"/>
<organism evidence="1 2">
    <name type="scientific">Dreissena polymorpha</name>
    <name type="common">Zebra mussel</name>
    <name type="synonym">Mytilus polymorpha</name>
    <dbReference type="NCBI Taxonomy" id="45954"/>
    <lineage>
        <taxon>Eukaryota</taxon>
        <taxon>Metazoa</taxon>
        <taxon>Spiralia</taxon>
        <taxon>Lophotrochozoa</taxon>
        <taxon>Mollusca</taxon>
        <taxon>Bivalvia</taxon>
        <taxon>Autobranchia</taxon>
        <taxon>Heteroconchia</taxon>
        <taxon>Euheterodonta</taxon>
        <taxon>Imparidentia</taxon>
        <taxon>Neoheterodontei</taxon>
        <taxon>Myida</taxon>
        <taxon>Dreissenoidea</taxon>
        <taxon>Dreissenidae</taxon>
        <taxon>Dreissena</taxon>
    </lineage>
</organism>
<dbReference type="EMBL" id="JAIWYP010000016">
    <property type="protein sequence ID" value="KAH3696220.1"/>
    <property type="molecule type" value="Genomic_DNA"/>
</dbReference>
<keyword evidence="2" id="KW-1185">Reference proteome</keyword>
<dbReference type="AlphaFoldDB" id="A0A9D4BHX8"/>
<evidence type="ECO:0000313" key="1">
    <source>
        <dbReference type="EMBL" id="KAH3696220.1"/>
    </source>
</evidence>
<accession>A0A9D4BHX8</accession>
<evidence type="ECO:0000313" key="2">
    <source>
        <dbReference type="Proteomes" id="UP000828390"/>
    </source>
</evidence>
<protein>
    <submittedName>
        <fullName evidence="1">Uncharacterized protein</fullName>
    </submittedName>
</protein>